<dbReference type="STRING" id="54915.ADS79_23795"/>
<protein>
    <recommendedName>
        <fullName evidence="5">YwhD family protein</fullName>
    </recommendedName>
</protein>
<organism evidence="2 3">
    <name type="scientific">Brevibacillus reuszeri</name>
    <dbReference type="NCBI Taxonomy" id="54915"/>
    <lineage>
        <taxon>Bacteria</taxon>
        <taxon>Bacillati</taxon>
        <taxon>Bacillota</taxon>
        <taxon>Bacilli</taxon>
        <taxon>Bacillales</taxon>
        <taxon>Paenibacillaceae</taxon>
        <taxon>Brevibacillus</taxon>
    </lineage>
</organism>
<reference evidence="2" key="2">
    <citation type="submission" date="2015-07" db="EMBL/GenBank/DDBJ databases">
        <title>MeaNS - Measles Nucleotide Surveillance Program.</title>
        <authorList>
            <person name="Tran T."/>
            <person name="Druce J."/>
        </authorList>
    </citation>
    <scope>NUCLEOTIDE SEQUENCE</scope>
    <source>
        <strain evidence="2">DSM 9887</strain>
    </source>
</reference>
<proteinExistence type="predicted"/>
<evidence type="ECO:0000313" key="4">
    <source>
        <dbReference type="Proteomes" id="UP000319578"/>
    </source>
</evidence>
<dbReference type="EMBL" id="BJON01000004">
    <property type="protein sequence ID" value="GED67455.1"/>
    <property type="molecule type" value="Genomic_DNA"/>
</dbReference>
<accession>A0A0K9YSW8</accession>
<gene>
    <name evidence="1" type="primary">ywhD</name>
    <name evidence="2" type="ORF">ADS79_23795</name>
    <name evidence="1" type="ORF">BRE01_11570</name>
</gene>
<reference evidence="1 4" key="3">
    <citation type="submission" date="2019-06" db="EMBL/GenBank/DDBJ databases">
        <title>Whole genome shotgun sequence of Brevibacillus reuszeri NBRC 15719.</title>
        <authorList>
            <person name="Hosoyama A."/>
            <person name="Uohara A."/>
            <person name="Ohji S."/>
            <person name="Ichikawa N."/>
        </authorList>
    </citation>
    <scope>NUCLEOTIDE SEQUENCE [LARGE SCALE GENOMIC DNA]</scope>
    <source>
        <strain evidence="1 4">NBRC 15719</strain>
    </source>
</reference>
<evidence type="ECO:0000313" key="1">
    <source>
        <dbReference type="EMBL" id="GED67455.1"/>
    </source>
</evidence>
<keyword evidence="4" id="KW-1185">Reference proteome</keyword>
<dbReference type="Pfam" id="PF08741">
    <property type="entry name" value="YwhD"/>
    <property type="match status" value="1"/>
</dbReference>
<evidence type="ECO:0000313" key="2">
    <source>
        <dbReference type="EMBL" id="KNB71776.1"/>
    </source>
</evidence>
<dbReference type="OrthoDB" id="2374547at2"/>
<dbReference type="Proteomes" id="UP000319578">
    <property type="component" value="Unassembled WGS sequence"/>
</dbReference>
<dbReference type="Proteomes" id="UP000036834">
    <property type="component" value="Unassembled WGS sequence"/>
</dbReference>
<dbReference type="EMBL" id="LGIQ01000009">
    <property type="protein sequence ID" value="KNB71776.1"/>
    <property type="molecule type" value="Genomic_DNA"/>
</dbReference>
<reference evidence="3" key="1">
    <citation type="submission" date="2015-07" db="EMBL/GenBank/DDBJ databases">
        <title>Genome sequencing project for genomic taxonomy and phylogenomics of Bacillus-like bacteria.</title>
        <authorList>
            <person name="Liu B."/>
            <person name="Wang J."/>
            <person name="Zhu Y."/>
            <person name="Liu G."/>
            <person name="Chen Q."/>
            <person name="Chen Z."/>
            <person name="Lan J."/>
            <person name="Che J."/>
            <person name="Ge C."/>
            <person name="Shi H."/>
            <person name="Pan Z."/>
            <person name="Liu X."/>
        </authorList>
    </citation>
    <scope>NUCLEOTIDE SEQUENCE [LARGE SCALE GENOMIC DNA]</scope>
    <source>
        <strain evidence="3">DSM 9887</strain>
    </source>
</reference>
<dbReference type="AlphaFoldDB" id="A0A0K9YSW8"/>
<comment type="caution">
    <text evidence="2">The sequence shown here is derived from an EMBL/GenBank/DDBJ whole genome shotgun (WGS) entry which is preliminary data.</text>
</comment>
<evidence type="ECO:0008006" key="5">
    <source>
        <dbReference type="Google" id="ProtNLM"/>
    </source>
</evidence>
<name>A0A0K9YSW8_9BACL</name>
<evidence type="ECO:0000313" key="3">
    <source>
        <dbReference type="Proteomes" id="UP000036834"/>
    </source>
</evidence>
<dbReference type="InterPro" id="IPR014852">
    <property type="entry name" value="YwhD"/>
</dbReference>
<dbReference type="PATRIC" id="fig|54915.3.peg.3898"/>
<sequence length="165" mass="18462">MDIFDNKKGGFTIMSGKTDVHGGFGQGVLDLNAVSSVIIDGDEAYIDMGALHAKSSVEKGIKWTTNKEEVPNGKPYWLVWVTVDRNEAGPYYAGATACYMEVDREARRGYKILADHVNRMDYSMKRRIMLSDLGDKEKAALKKLLIENNATMYENSSEELKQILS</sequence>
<dbReference type="RefSeq" id="WP_049740820.1">
    <property type="nucleotide sequence ID" value="NZ_BJON01000004.1"/>
</dbReference>